<dbReference type="PANTHER" id="PTHR31203:SF1">
    <property type="entry name" value="BETA-KERATIN-RELATED PROTEIN-RELATED"/>
    <property type="match status" value="1"/>
</dbReference>
<protein>
    <submittedName>
        <fullName evidence="3">Keratin associated beta-protein</fullName>
    </submittedName>
</protein>
<dbReference type="GO" id="GO:0005882">
    <property type="term" value="C:intermediate filament"/>
    <property type="evidence" value="ECO:0007669"/>
    <property type="project" value="UniProtKB-KW"/>
</dbReference>
<proteinExistence type="evidence at transcript level"/>
<reference evidence="3" key="1">
    <citation type="submission" date="2012-11" db="EMBL/GenBank/DDBJ databases">
        <title>Molecular characterization of keratins and associated beta-proteins in soft-shelled and hard-shelled turtles expressed during the process of epidermal differentiation.</title>
        <authorList>
            <person name="Dalla Valle L."/>
            <person name="Michieli F."/>
            <person name="Benato F."/>
            <person name="Skobo T."/>
            <person name="Alibardi L."/>
        </authorList>
    </citation>
    <scope>NUCLEOTIDE SEQUENCE</scope>
    <source>
        <tissue evidence="3">Skin</tissue>
    </source>
</reference>
<keyword evidence="2 3" id="KW-0416">Keratin</keyword>
<accession>A0A0B6VUC6</accession>
<sequence>MSSRKELCCPRPQCYPDVCPQPYVDAWNGPCVTSCGDSSAVVYPPPVVVRFPGPILATCPQESVVGTALPNVPYGSGGAYAGGKFGSSVGSGGVYGSGYTGGYGAGYGGLFGDGSKYGRNCYSSRFGGCGPC</sequence>
<dbReference type="GO" id="GO:0005200">
    <property type="term" value="F:structural constituent of cytoskeleton"/>
    <property type="evidence" value="ECO:0007669"/>
    <property type="project" value="InterPro"/>
</dbReference>
<dbReference type="AlphaFoldDB" id="A0A0B6VUC6"/>
<dbReference type="PANTHER" id="PTHR31203">
    <property type="entry name" value="BETA-KERATIN-RELATED PROTEIN-RELATED"/>
    <property type="match status" value="1"/>
</dbReference>
<gene>
    <name evidence="3" type="primary">Tu-Be-10</name>
</gene>
<evidence type="ECO:0000256" key="2">
    <source>
        <dbReference type="ARBA" id="ARBA00022744"/>
    </source>
</evidence>
<dbReference type="Pfam" id="PF02422">
    <property type="entry name" value="Keratin"/>
    <property type="match status" value="1"/>
</dbReference>
<evidence type="ECO:0000313" key="3">
    <source>
        <dbReference type="EMBL" id="CCP19580.1"/>
    </source>
</evidence>
<organism evidence="3">
    <name type="scientific">Apalone spinifera</name>
    <name type="common">Spiny softshell turtle</name>
    <name type="synonym">Trionyx spiniferus</name>
    <dbReference type="NCBI Taxonomy" id="55534"/>
    <lineage>
        <taxon>Eukaryota</taxon>
        <taxon>Metazoa</taxon>
        <taxon>Chordata</taxon>
        <taxon>Craniata</taxon>
        <taxon>Vertebrata</taxon>
        <taxon>Euteleostomi</taxon>
        <taxon>Archelosauria</taxon>
        <taxon>Testudinata</taxon>
        <taxon>Testudines</taxon>
        <taxon>Cryptodira</taxon>
        <taxon>Trionychia</taxon>
        <taxon>Trionychidae</taxon>
        <taxon>Apalone</taxon>
    </lineage>
</organism>
<name>A0A0B6VUC6_APASP</name>
<evidence type="ECO:0000256" key="1">
    <source>
        <dbReference type="ARBA" id="ARBA00008702"/>
    </source>
</evidence>
<dbReference type="InterPro" id="IPR003461">
    <property type="entry name" value="Keratin"/>
</dbReference>
<dbReference type="EMBL" id="HF562342">
    <property type="protein sequence ID" value="CCP19580.1"/>
    <property type="molecule type" value="mRNA"/>
</dbReference>
<comment type="similarity">
    <text evidence="1">Belongs to the avian keratin family.</text>
</comment>